<dbReference type="Proteomes" id="UP001367508">
    <property type="component" value="Unassembled WGS sequence"/>
</dbReference>
<protein>
    <submittedName>
        <fullName evidence="1">Uncharacterized protein</fullName>
    </submittedName>
</protein>
<proteinExistence type="predicted"/>
<sequence length="131" mass="14938">MAWHFRCCYREVKHIHALWCSNHDFQSLPWGPIPTPALHLHRISFEYKLIQVTGQRWDRVACNSINLGRVICNARPDFMYDVHGSSVALLRARPDMVGLKNGAFNLDPVQDPHGPNVHNVSMAQLRVASLT</sequence>
<evidence type="ECO:0000313" key="2">
    <source>
        <dbReference type="Proteomes" id="UP001367508"/>
    </source>
</evidence>
<keyword evidence="2" id="KW-1185">Reference proteome</keyword>
<comment type="caution">
    <text evidence="1">The sequence shown here is derived from an EMBL/GenBank/DDBJ whole genome shotgun (WGS) entry which is preliminary data.</text>
</comment>
<dbReference type="AlphaFoldDB" id="A0AAN9MT39"/>
<name>A0AAN9MT39_CANGL</name>
<accession>A0AAN9MT39</accession>
<dbReference type="EMBL" id="JAYMYQ010000001">
    <property type="protein sequence ID" value="KAK7360535.1"/>
    <property type="molecule type" value="Genomic_DNA"/>
</dbReference>
<evidence type="ECO:0000313" key="1">
    <source>
        <dbReference type="EMBL" id="KAK7360535.1"/>
    </source>
</evidence>
<organism evidence="1 2">
    <name type="scientific">Canavalia gladiata</name>
    <name type="common">Sword bean</name>
    <name type="synonym">Dolichos gladiatus</name>
    <dbReference type="NCBI Taxonomy" id="3824"/>
    <lineage>
        <taxon>Eukaryota</taxon>
        <taxon>Viridiplantae</taxon>
        <taxon>Streptophyta</taxon>
        <taxon>Embryophyta</taxon>
        <taxon>Tracheophyta</taxon>
        <taxon>Spermatophyta</taxon>
        <taxon>Magnoliopsida</taxon>
        <taxon>eudicotyledons</taxon>
        <taxon>Gunneridae</taxon>
        <taxon>Pentapetalae</taxon>
        <taxon>rosids</taxon>
        <taxon>fabids</taxon>
        <taxon>Fabales</taxon>
        <taxon>Fabaceae</taxon>
        <taxon>Papilionoideae</taxon>
        <taxon>50 kb inversion clade</taxon>
        <taxon>NPAAA clade</taxon>
        <taxon>indigoferoid/millettioid clade</taxon>
        <taxon>Phaseoleae</taxon>
        <taxon>Canavalia</taxon>
    </lineage>
</organism>
<reference evidence="1 2" key="1">
    <citation type="submission" date="2024-01" db="EMBL/GenBank/DDBJ databases">
        <title>The genomes of 5 underutilized Papilionoideae crops provide insights into root nodulation and disease resistanc.</title>
        <authorList>
            <person name="Jiang F."/>
        </authorList>
    </citation>
    <scope>NUCLEOTIDE SEQUENCE [LARGE SCALE GENOMIC DNA]</scope>
    <source>
        <strain evidence="1">LVBAO_FW01</strain>
        <tissue evidence="1">Leaves</tissue>
    </source>
</reference>
<gene>
    <name evidence="1" type="ORF">VNO77_02538</name>
</gene>